<evidence type="ECO:0000313" key="2">
    <source>
        <dbReference type="Proteomes" id="UP000054166"/>
    </source>
</evidence>
<dbReference type="AlphaFoldDB" id="A0A0C3CKB0"/>
<sequence length="169" mass="18455">MSNHGRPWTSLPSAPVDALIAQNAYLYLAPFPCPAFLYRLSNETLNEKKPSNSSSSVPSGVNLAHTRFILNTSLLDLIPHWSGKLGLAEIPGPGAEELASGAAKEEYSVFGAKEGNNIAQLDIVRHFGHWVDHGRALKRDPFVTDELFAFVAEIESARSEGSVRKQRAE</sequence>
<reference evidence="1 2" key="1">
    <citation type="submission" date="2014-04" db="EMBL/GenBank/DDBJ databases">
        <authorList>
            <consortium name="DOE Joint Genome Institute"/>
            <person name="Kuo A."/>
            <person name="Tarkka M."/>
            <person name="Buscot F."/>
            <person name="Kohler A."/>
            <person name="Nagy L.G."/>
            <person name="Floudas D."/>
            <person name="Copeland A."/>
            <person name="Barry K.W."/>
            <person name="Cichocki N."/>
            <person name="Veneault-Fourrey C."/>
            <person name="LaButti K."/>
            <person name="Lindquist E.A."/>
            <person name="Lipzen A."/>
            <person name="Lundell T."/>
            <person name="Morin E."/>
            <person name="Murat C."/>
            <person name="Sun H."/>
            <person name="Tunlid A."/>
            <person name="Henrissat B."/>
            <person name="Grigoriev I.V."/>
            <person name="Hibbett D.S."/>
            <person name="Martin F."/>
            <person name="Nordberg H.P."/>
            <person name="Cantor M.N."/>
            <person name="Hua S.X."/>
        </authorList>
    </citation>
    <scope>NUCLEOTIDE SEQUENCE [LARGE SCALE GENOMIC DNA]</scope>
    <source>
        <strain evidence="1 2">F 1598</strain>
    </source>
</reference>
<reference evidence="2" key="2">
    <citation type="submission" date="2015-01" db="EMBL/GenBank/DDBJ databases">
        <title>Evolutionary Origins and Diversification of the Mycorrhizal Mutualists.</title>
        <authorList>
            <consortium name="DOE Joint Genome Institute"/>
            <consortium name="Mycorrhizal Genomics Consortium"/>
            <person name="Kohler A."/>
            <person name="Kuo A."/>
            <person name="Nagy L.G."/>
            <person name="Floudas D."/>
            <person name="Copeland A."/>
            <person name="Barry K.W."/>
            <person name="Cichocki N."/>
            <person name="Veneault-Fourrey C."/>
            <person name="LaButti K."/>
            <person name="Lindquist E.A."/>
            <person name="Lipzen A."/>
            <person name="Lundell T."/>
            <person name="Morin E."/>
            <person name="Murat C."/>
            <person name="Riley R."/>
            <person name="Ohm R."/>
            <person name="Sun H."/>
            <person name="Tunlid A."/>
            <person name="Henrissat B."/>
            <person name="Grigoriev I.V."/>
            <person name="Hibbett D.S."/>
            <person name="Martin F."/>
        </authorList>
    </citation>
    <scope>NUCLEOTIDE SEQUENCE [LARGE SCALE GENOMIC DNA]</scope>
    <source>
        <strain evidence="2">F 1598</strain>
    </source>
</reference>
<evidence type="ECO:0000313" key="1">
    <source>
        <dbReference type="EMBL" id="KIM90092.1"/>
    </source>
</evidence>
<organism evidence="1 2">
    <name type="scientific">Piloderma croceum (strain F 1598)</name>
    <dbReference type="NCBI Taxonomy" id="765440"/>
    <lineage>
        <taxon>Eukaryota</taxon>
        <taxon>Fungi</taxon>
        <taxon>Dikarya</taxon>
        <taxon>Basidiomycota</taxon>
        <taxon>Agaricomycotina</taxon>
        <taxon>Agaricomycetes</taxon>
        <taxon>Agaricomycetidae</taxon>
        <taxon>Atheliales</taxon>
        <taxon>Atheliaceae</taxon>
        <taxon>Piloderma</taxon>
    </lineage>
</organism>
<name>A0A0C3CKB0_PILCF</name>
<dbReference type="Proteomes" id="UP000054166">
    <property type="component" value="Unassembled WGS sequence"/>
</dbReference>
<dbReference type="HOGENOM" id="CLU_1579115_0_0_1"/>
<dbReference type="EMBL" id="KN832973">
    <property type="protein sequence ID" value="KIM90092.1"/>
    <property type="molecule type" value="Genomic_DNA"/>
</dbReference>
<gene>
    <name evidence="1" type="ORF">PILCRDRAFT_171855</name>
</gene>
<proteinExistence type="predicted"/>
<accession>A0A0C3CKB0</accession>
<protein>
    <submittedName>
        <fullName evidence="1">Uncharacterized protein</fullName>
    </submittedName>
</protein>
<keyword evidence="2" id="KW-1185">Reference proteome</keyword>
<dbReference type="InParanoid" id="A0A0C3CKB0"/>